<evidence type="ECO:0000256" key="1">
    <source>
        <dbReference type="ARBA" id="ARBA00022670"/>
    </source>
</evidence>
<dbReference type="Pfam" id="PF14464">
    <property type="entry name" value="Prok-JAB"/>
    <property type="match status" value="1"/>
</dbReference>
<evidence type="ECO:0000313" key="9">
    <source>
        <dbReference type="Proteomes" id="UP000642180"/>
    </source>
</evidence>
<gene>
    <name evidence="8" type="ORF">GCM10008066_09900</name>
</gene>
<dbReference type="SUPFAM" id="SSF102712">
    <property type="entry name" value="JAB1/MPN domain"/>
    <property type="match status" value="1"/>
</dbReference>
<keyword evidence="1" id="KW-0645">Protease</keyword>
<proteinExistence type="predicted"/>
<keyword evidence="3" id="KW-0378">Hydrolase</keyword>
<evidence type="ECO:0000313" key="8">
    <source>
        <dbReference type="EMBL" id="GGI17622.1"/>
    </source>
</evidence>
<dbReference type="GO" id="GO:0006508">
    <property type="term" value="P:proteolysis"/>
    <property type="evidence" value="ECO:0007669"/>
    <property type="project" value="UniProtKB-KW"/>
</dbReference>
<accession>A0A8J3AMU8</accession>
<keyword evidence="5" id="KW-0482">Metalloprotease</keyword>
<name>A0A8J3AMU8_9BURK</name>
<dbReference type="Gene3D" id="3.40.140.10">
    <property type="entry name" value="Cytidine Deaminase, domain 2"/>
    <property type="match status" value="1"/>
</dbReference>
<dbReference type="GO" id="GO:0046872">
    <property type="term" value="F:metal ion binding"/>
    <property type="evidence" value="ECO:0007669"/>
    <property type="project" value="UniProtKB-KW"/>
</dbReference>
<feature type="domain" description="JAB" evidence="7">
    <location>
        <begin position="18"/>
        <end position="103"/>
    </location>
</feature>
<feature type="compositionally biased region" description="Basic and acidic residues" evidence="6">
    <location>
        <begin position="65"/>
        <end position="80"/>
    </location>
</feature>
<dbReference type="EMBL" id="BMDI01000001">
    <property type="protein sequence ID" value="GGI17622.1"/>
    <property type="molecule type" value="Genomic_DNA"/>
</dbReference>
<evidence type="ECO:0000259" key="7">
    <source>
        <dbReference type="Pfam" id="PF14464"/>
    </source>
</evidence>
<evidence type="ECO:0000256" key="2">
    <source>
        <dbReference type="ARBA" id="ARBA00022723"/>
    </source>
</evidence>
<dbReference type="InterPro" id="IPR028090">
    <property type="entry name" value="JAB_dom_prok"/>
</dbReference>
<evidence type="ECO:0000256" key="5">
    <source>
        <dbReference type="ARBA" id="ARBA00023049"/>
    </source>
</evidence>
<dbReference type="GO" id="GO:0008237">
    <property type="term" value="F:metallopeptidase activity"/>
    <property type="evidence" value="ECO:0007669"/>
    <property type="project" value="UniProtKB-KW"/>
</dbReference>
<protein>
    <recommendedName>
        <fullName evidence="7">JAB domain-containing protein</fullName>
    </recommendedName>
</protein>
<comment type="caution">
    <text evidence="8">The sequence shown here is derived from an EMBL/GenBank/DDBJ whole genome shotgun (WGS) entry which is preliminary data.</text>
</comment>
<dbReference type="AlphaFoldDB" id="A0A8J3AMU8"/>
<feature type="region of interest" description="Disordered" evidence="6">
    <location>
        <begin position="61"/>
        <end position="80"/>
    </location>
</feature>
<dbReference type="Proteomes" id="UP000642180">
    <property type="component" value="Unassembled WGS sequence"/>
</dbReference>
<keyword evidence="9" id="KW-1185">Reference proteome</keyword>
<sequence length="135" mass="15512">MQKEAGGELYSSTPHSLRIVVDAVAGPHQEDYRTRHSYNPNLKSTDNARLEMYARGRHAIGLWHTHPERSPRPSGQDKKTTEEYLRAFGNDRDRYLSIIIGNRGDLLEIAVWSAEKNGDWLSWNEFHGQVQDQIP</sequence>
<reference evidence="9" key="1">
    <citation type="journal article" date="2019" name="Int. J. Syst. Evol. Microbiol.">
        <title>The Global Catalogue of Microorganisms (GCM) 10K type strain sequencing project: providing services to taxonomists for standard genome sequencing and annotation.</title>
        <authorList>
            <consortium name="The Broad Institute Genomics Platform"/>
            <consortium name="The Broad Institute Genome Sequencing Center for Infectious Disease"/>
            <person name="Wu L."/>
            <person name="Ma J."/>
        </authorList>
    </citation>
    <scope>NUCLEOTIDE SEQUENCE [LARGE SCALE GENOMIC DNA]</scope>
    <source>
        <strain evidence="9">CCM 2767</strain>
    </source>
</reference>
<evidence type="ECO:0000256" key="3">
    <source>
        <dbReference type="ARBA" id="ARBA00022801"/>
    </source>
</evidence>
<keyword evidence="2" id="KW-0479">Metal-binding</keyword>
<evidence type="ECO:0000256" key="4">
    <source>
        <dbReference type="ARBA" id="ARBA00022833"/>
    </source>
</evidence>
<organism evidence="8 9">
    <name type="scientific">Oxalicibacterium faecigallinarum</name>
    <dbReference type="NCBI Taxonomy" id="573741"/>
    <lineage>
        <taxon>Bacteria</taxon>
        <taxon>Pseudomonadati</taxon>
        <taxon>Pseudomonadota</taxon>
        <taxon>Betaproteobacteria</taxon>
        <taxon>Burkholderiales</taxon>
        <taxon>Oxalobacteraceae</taxon>
        <taxon>Oxalicibacterium</taxon>
    </lineage>
</organism>
<evidence type="ECO:0000256" key="6">
    <source>
        <dbReference type="SAM" id="MobiDB-lite"/>
    </source>
</evidence>
<keyword evidence="4" id="KW-0862">Zinc</keyword>